<organism evidence="2 3">
    <name type="scientific">Streptococcus hillyeri</name>
    <dbReference type="NCBI Taxonomy" id="2282420"/>
    <lineage>
        <taxon>Bacteria</taxon>
        <taxon>Bacillati</taxon>
        <taxon>Bacillota</taxon>
        <taxon>Bacilli</taxon>
        <taxon>Lactobacillales</taxon>
        <taxon>Streptococcaceae</taxon>
        <taxon>Streptococcus</taxon>
    </lineage>
</organism>
<sequence length="153" mass="17262">MSAKQNHFTKKAITLLGTALTGLTLAGALTITEAKAIAIQSSQQTNPVTQAKEQLYQTLQERSFRYFNNGKDLAEVHNGIMAVFEIEYETYRDYDLSNHSGSKLDEATFYKTINDNLNKDPELSYILTEEQHYKVFEGIYPKGALLISRSSSR</sequence>
<accession>A0A3L9DN88</accession>
<comment type="caution">
    <text evidence="2">The sequence shown here is derived from an EMBL/GenBank/DDBJ whole genome shotgun (WGS) entry which is preliminary data.</text>
</comment>
<protein>
    <submittedName>
        <fullName evidence="2">Uncharacterized protein</fullName>
    </submittedName>
</protein>
<dbReference type="RefSeq" id="WP_121835814.1">
    <property type="nucleotide sequence ID" value="NZ_CP163513.1"/>
</dbReference>
<keyword evidence="3" id="KW-1185">Reference proteome</keyword>
<evidence type="ECO:0000313" key="2">
    <source>
        <dbReference type="EMBL" id="RLY02771.1"/>
    </source>
</evidence>
<dbReference type="Proteomes" id="UP000279194">
    <property type="component" value="Unassembled WGS sequence"/>
</dbReference>
<feature type="chain" id="PRO_5038451012" evidence="1">
    <location>
        <begin position="27"/>
        <end position="153"/>
    </location>
</feature>
<gene>
    <name evidence="2" type="ORF">EAF07_06660</name>
</gene>
<name>A0A3L9DN88_9STRE</name>
<evidence type="ECO:0000256" key="1">
    <source>
        <dbReference type="SAM" id="SignalP"/>
    </source>
</evidence>
<keyword evidence="1" id="KW-0732">Signal</keyword>
<dbReference type="EMBL" id="RCVM01000012">
    <property type="protein sequence ID" value="RLY02771.1"/>
    <property type="molecule type" value="Genomic_DNA"/>
</dbReference>
<dbReference type="AlphaFoldDB" id="A0A3L9DN88"/>
<feature type="signal peptide" evidence="1">
    <location>
        <begin position="1"/>
        <end position="26"/>
    </location>
</feature>
<reference evidence="2 3" key="1">
    <citation type="submission" date="2018-10" db="EMBL/GenBank/DDBJ databases">
        <title>Streptococcus hillyeri sp. nov., isolated from equine tracheal sample.</title>
        <authorList>
            <person name="Macfadyen A.C."/>
            <person name="Waller A."/>
            <person name="Paterson G.K."/>
        </authorList>
    </citation>
    <scope>NUCLEOTIDE SEQUENCE [LARGE SCALE GENOMIC DNA]</scope>
    <source>
        <strain evidence="2 3">28462</strain>
    </source>
</reference>
<proteinExistence type="predicted"/>
<evidence type="ECO:0000313" key="3">
    <source>
        <dbReference type="Proteomes" id="UP000279194"/>
    </source>
</evidence>